<feature type="domain" description="R13L1/DRL21-like LRR repeat region" evidence="6">
    <location>
        <begin position="732"/>
        <end position="853"/>
    </location>
</feature>
<dbReference type="InterPro" id="IPR042197">
    <property type="entry name" value="Apaf_helical"/>
</dbReference>
<evidence type="ECO:0000256" key="2">
    <source>
        <dbReference type="ARBA" id="ARBA00022821"/>
    </source>
</evidence>
<dbReference type="GeneID" id="123124005"/>
<reference evidence="7" key="1">
    <citation type="submission" date="2018-08" db="EMBL/GenBank/DDBJ databases">
        <authorList>
            <person name="Rossello M."/>
        </authorList>
    </citation>
    <scope>NUCLEOTIDE SEQUENCE [LARGE SCALE GENOMIC DNA]</scope>
    <source>
        <strain evidence="7">cv. Chinese Spring</strain>
    </source>
</reference>
<dbReference type="Pfam" id="PF00931">
    <property type="entry name" value="NB-ARC"/>
    <property type="match status" value="1"/>
</dbReference>
<sequence length="948" mass="107544">MAAALGSAATLLGKVFTMLSAAPVAAYVDSLELGHNSQQIRAKLAHTRGLLHNAQAQVSDVGHNPGLQELLPALSRNADEAEDLLDELHYFQIHDRLHATNYAATQANFLRHARNALRHTATSSWAACFSCSSAQDDSDSTSGDDELRFHRVIFSRKFKSVLQDMQTHCDSVSDLLGNIPSNSMPVAVHRPQIGSTIIQDTLYGRRHTFEETVNRIISCKHPVSVLPIVGPGGIGKTTFAQHLYNDARTEEHFQVRVWVCVSTDFNVLKLTREILACIPATEEGGSSSVANETTNLDHLQRSIVRRLKSKRFLIVLDDIWKCDSQDQWKTLLAPFTKGETKGSMLLVTTRFPKLAQMMETIDPLELLGLESNDFFTFFEACIFGEDNKPEHFEDELAGIAQKIADKLKGSPLAAKTVGRLLHKDLSQKHWNGVLEKGEWLKQQNKDDIMPSLKISYDCLPFDLKKCFSYCGLFPEDHRFTSSEINHFWVAIGIIDSNHQGDRNYLEELVDNGFLMKEFDWRGQCWYVMHDLMHELSNSVSAQECLNISGLDFSADAIPRSVRHLSINVEDRYDANFEEEMSKLREKIDIANVRTLMIFREYEEERTAKILKDSFKEINSLRVLFIVVKSAQSFLDMFSKLIHLQYLKISSPHIDREMRLPSTLSRFYHLKFLDLDDWNGRSDLPEDFSHLENLHDFRAGSELHSNIRNVGKMKHLQRLKVFHVRKESMGFELTELGALTELEGGLIIRGLEHVATKEEATAAKLVLKRNLKELELLWDRDQPTTDADILDALQPHSNLRVLTIANHGGMIGPSWLCLDIWLTSLETLTLEGVSWSNLPPFGKLPNLKGLYLNKISGMHQFGPLCGGAPGKCFMRLKKVGFYEMPELAEWVVEPNCHSFPSLEEIECFSCPNLRVMPFSEVIQKGCVMMERNWLLVGMAVLWPPTIWIK</sequence>
<dbReference type="InterPro" id="IPR056789">
    <property type="entry name" value="LRR_R13L1-DRL21"/>
</dbReference>
<dbReference type="InterPro" id="IPR058922">
    <property type="entry name" value="WHD_DRP"/>
</dbReference>
<dbReference type="Proteomes" id="UP000019116">
    <property type="component" value="Chromosome 5D"/>
</dbReference>
<evidence type="ECO:0000256" key="1">
    <source>
        <dbReference type="ARBA" id="ARBA00022737"/>
    </source>
</evidence>
<dbReference type="EnsemblPlants" id="TraesCS5D02G561200.1">
    <property type="protein sequence ID" value="TraesCS5D02G561200.1"/>
    <property type="gene ID" value="TraesCS5D02G561200"/>
</dbReference>
<feature type="chain" id="PRO_5043178328" evidence="3">
    <location>
        <begin position="27"/>
        <end position="948"/>
    </location>
</feature>
<evidence type="ECO:0000259" key="6">
    <source>
        <dbReference type="Pfam" id="PF25019"/>
    </source>
</evidence>
<dbReference type="Gene3D" id="1.10.8.430">
    <property type="entry name" value="Helical domain of apoptotic protease-activating factors"/>
    <property type="match status" value="1"/>
</dbReference>
<dbReference type="OrthoDB" id="652097at2759"/>
<evidence type="ECO:0000313" key="8">
    <source>
        <dbReference type="Proteomes" id="UP000019116"/>
    </source>
</evidence>
<keyword evidence="1" id="KW-0677">Repeat</keyword>
<dbReference type="Pfam" id="PF23559">
    <property type="entry name" value="WHD_DRP"/>
    <property type="match status" value="1"/>
</dbReference>
<dbReference type="Gramene" id="TraesNOR5D03G03260610.1">
    <property type="protein sequence ID" value="TraesNOR5D03G03260610.1"/>
    <property type="gene ID" value="TraesNOR5D03G03260610"/>
</dbReference>
<reference evidence="7" key="2">
    <citation type="submission" date="2018-10" db="UniProtKB">
        <authorList>
            <consortium name="EnsemblPlants"/>
        </authorList>
    </citation>
    <scope>IDENTIFICATION</scope>
</reference>
<dbReference type="Gene3D" id="3.80.10.10">
    <property type="entry name" value="Ribonuclease Inhibitor"/>
    <property type="match status" value="1"/>
</dbReference>
<accession>A0A3B6N3A4</accession>
<dbReference type="PANTHER" id="PTHR23155:SF1180">
    <property type="entry name" value="OS02G0262800 PROTEIN"/>
    <property type="match status" value="1"/>
</dbReference>
<dbReference type="GO" id="GO:0043531">
    <property type="term" value="F:ADP binding"/>
    <property type="evidence" value="ECO:0007669"/>
    <property type="project" value="InterPro"/>
</dbReference>
<dbReference type="GO" id="GO:0006952">
    <property type="term" value="P:defense response"/>
    <property type="evidence" value="ECO:0007669"/>
    <property type="project" value="UniProtKB-KW"/>
</dbReference>
<feature type="signal peptide" evidence="3">
    <location>
        <begin position="1"/>
        <end position="26"/>
    </location>
</feature>
<dbReference type="InterPro" id="IPR027417">
    <property type="entry name" value="P-loop_NTPase"/>
</dbReference>
<evidence type="ECO:0000259" key="5">
    <source>
        <dbReference type="Pfam" id="PF23559"/>
    </source>
</evidence>
<dbReference type="AlphaFoldDB" id="A0A3B6N3A4"/>
<dbReference type="PRINTS" id="PR00364">
    <property type="entry name" value="DISEASERSIST"/>
</dbReference>
<dbReference type="STRING" id="4565.A0A3B6N3A4"/>
<dbReference type="Gramene" id="TraesCS5D02G561200.1">
    <property type="protein sequence ID" value="TraesCS5D02G561200.1"/>
    <property type="gene ID" value="TraesCS5D02G561200"/>
</dbReference>
<dbReference type="Gramene" id="TraesCS5D03G1233100.1">
    <property type="protein sequence ID" value="TraesCS5D03G1233100.1.CDS"/>
    <property type="gene ID" value="TraesCS5D03G1233100"/>
</dbReference>
<keyword evidence="2" id="KW-0611">Plant defense</keyword>
<dbReference type="OMA" id="PHIDREM"/>
<gene>
    <name evidence="7" type="primary">LOC123124005</name>
</gene>
<dbReference type="PANTHER" id="PTHR23155">
    <property type="entry name" value="DISEASE RESISTANCE PROTEIN RP"/>
    <property type="match status" value="1"/>
</dbReference>
<evidence type="ECO:0000313" key="7">
    <source>
        <dbReference type="EnsemblPlants" id="TraesCS5D02G561200.1"/>
    </source>
</evidence>
<dbReference type="Gene3D" id="1.10.10.10">
    <property type="entry name" value="Winged helix-like DNA-binding domain superfamily/Winged helix DNA-binding domain"/>
    <property type="match status" value="1"/>
</dbReference>
<keyword evidence="3" id="KW-0732">Signal</keyword>
<dbReference type="SUPFAM" id="SSF52058">
    <property type="entry name" value="L domain-like"/>
    <property type="match status" value="1"/>
</dbReference>
<dbReference type="FunFam" id="3.40.50.300:FF:001091">
    <property type="entry name" value="Probable disease resistance protein At1g61300"/>
    <property type="match status" value="1"/>
</dbReference>
<dbReference type="RefSeq" id="XP_044400634.1">
    <property type="nucleotide sequence ID" value="XM_044544699.1"/>
</dbReference>
<dbReference type="InterPro" id="IPR032675">
    <property type="entry name" value="LRR_dom_sf"/>
</dbReference>
<dbReference type="SUPFAM" id="SSF52540">
    <property type="entry name" value="P-loop containing nucleoside triphosphate hydrolases"/>
    <property type="match status" value="1"/>
</dbReference>
<keyword evidence="8" id="KW-1185">Reference proteome</keyword>
<organism evidence="7">
    <name type="scientific">Triticum aestivum</name>
    <name type="common">Wheat</name>
    <dbReference type="NCBI Taxonomy" id="4565"/>
    <lineage>
        <taxon>Eukaryota</taxon>
        <taxon>Viridiplantae</taxon>
        <taxon>Streptophyta</taxon>
        <taxon>Embryophyta</taxon>
        <taxon>Tracheophyta</taxon>
        <taxon>Spermatophyta</taxon>
        <taxon>Magnoliopsida</taxon>
        <taxon>Liliopsida</taxon>
        <taxon>Poales</taxon>
        <taxon>Poaceae</taxon>
        <taxon>BOP clade</taxon>
        <taxon>Pooideae</taxon>
        <taxon>Triticodae</taxon>
        <taxon>Triticeae</taxon>
        <taxon>Triticinae</taxon>
        <taxon>Triticum</taxon>
    </lineage>
</organism>
<protein>
    <submittedName>
        <fullName evidence="7">Uncharacterized protein</fullName>
    </submittedName>
</protein>
<evidence type="ECO:0000259" key="4">
    <source>
        <dbReference type="Pfam" id="PF00931"/>
    </source>
</evidence>
<dbReference type="Gramene" id="TraesLDM5D03G03235900.2">
    <property type="protein sequence ID" value="TraesLDM5D03G03235900.2"/>
    <property type="gene ID" value="TraesLDM5D03G03235900"/>
</dbReference>
<dbReference type="SMR" id="A0A3B6N3A4"/>
<evidence type="ECO:0000256" key="3">
    <source>
        <dbReference type="SAM" id="SignalP"/>
    </source>
</evidence>
<feature type="domain" description="Disease resistance protein winged helix" evidence="5">
    <location>
        <begin position="472"/>
        <end position="535"/>
    </location>
</feature>
<dbReference type="Gene3D" id="3.40.50.300">
    <property type="entry name" value="P-loop containing nucleotide triphosphate hydrolases"/>
    <property type="match status" value="1"/>
</dbReference>
<dbReference type="InterPro" id="IPR036388">
    <property type="entry name" value="WH-like_DNA-bd_sf"/>
</dbReference>
<feature type="domain" description="NB-ARC" evidence="4">
    <location>
        <begin position="211"/>
        <end position="384"/>
    </location>
</feature>
<name>A0A3B6N3A4_WHEAT</name>
<dbReference type="InterPro" id="IPR002182">
    <property type="entry name" value="NB-ARC"/>
</dbReference>
<proteinExistence type="predicted"/>
<dbReference type="Pfam" id="PF25019">
    <property type="entry name" value="LRR_R13L1-DRL21"/>
    <property type="match status" value="1"/>
</dbReference>
<dbReference type="InterPro" id="IPR044974">
    <property type="entry name" value="Disease_R_plants"/>
</dbReference>